<sequence>MEKVIGVDIGNSSTEVALANVDTDGSVDFIASDIAETTGIKGTLRNLIGIRKALNGVLHKADLDIADVDLIRVNEATPVIGDVAMETITETIITESTMIGHNPRTPGGLGLGIGYTVNIVDLIKQTDKERSYIVLIPRSVDFADAAKLINMYIGCGYKVTAAVMQGDDGVLVDNRLDTKIPIVDEVAFLDKVPVDMLAAVEVAEQGRVISELSNPYGIATVFGLNSEETKNIVPVARALIGNRSAVVIKTPKGDVKARVIPAGTLTIHGDNGRTEKVGISDGADKIMKVISSFKTIDDVTGEPGTNIGGMLERVRQTMAELTGKQLNEIAIQDLLGVNTSVPINVKGGLAGEFSMEQAVGIASMVKSDRLQMSRIAKEIEKELNVKVDIGGAEAEAAILGALTTPGTTKPIAILDLGAGSTDASIINKENKIVAIHLAGAGDMVSMIINSELGLDDPYLAEDIKRYPLAKVENLFQLRHEDGSVQFFEKALPADIFAKTVVVKPTGYEPIPGELSIEKIRIVRRTAKKRVFVANAIRALQHVSPTGNIRDIPFVVIVGGSALDFEIPQLVTDELSHYNLVAGRGNVRSVEGPRNAVATGLILRYANEVRR</sequence>
<dbReference type="NCBIfam" id="TIGR04491">
    <property type="entry name" value="reactive_PduG"/>
    <property type="match status" value="1"/>
</dbReference>
<dbReference type="SUPFAM" id="SSF82317">
    <property type="entry name" value="Swiveling domain of dehydratase reactivase alpha subunit"/>
    <property type="match status" value="1"/>
</dbReference>
<feature type="binding site" evidence="2">
    <location>
        <begin position="461"/>
        <end position="464"/>
    </location>
    <ligand>
        <name>ATP</name>
        <dbReference type="ChEBI" id="CHEBI:30616"/>
    </ligand>
</feature>
<name>A0A0R1FI81_9LACO</name>
<feature type="binding site" evidence="2">
    <location>
        <begin position="559"/>
        <end position="560"/>
    </location>
    <ligand>
        <name>ATP</name>
        <dbReference type="ChEBI" id="CHEBI:30616"/>
    </ligand>
</feature>
<keyword evidence="1" id="KW-0479">Metal-binding</keyword>
<dbReference type="InterPro" id="IPR028975">
    <property type="entry name" value="DDRA_swiveling_dom_sf"/>
</dbReference>
<dbReference type="Gene3D" id="3.50.30.70">
    <property type="entry name" value="Swiveling domain of dehydratase reactivase alpha subunit"/>
    <property type="match status" value="1"/>
</dbReference>
<comment type="caution">
    <text evidence="5">The sequence shown here is derived from an EMBL/GenBank/DDBJ whole genome shotgun (WGS) entry which is preliminary data.</text>
</comment>
<feature type="binding site" evidence="1">
    <location>
        <position position="167"/>
    </location>
    <ligand>
        <name>Mg(2+)</name>
        <dbReference type="ChEBI" id="CHEBI:18420"/>
    </ligand>
</feature>
<accession>A0A0R1FI81</accession>
<feature type="binding site" evidence="1">
    <location>
        <position position="184"/>
    </location>
    <ligand>
        <name>Mg(2+)</name>
        <dbReference type="ChEBI" id="CHEBI:18420"/>
    </ligand>
</feature>
<keyword evidence="1" id="KW-0460">Magnesium</keyword>
<feature type="binding site" evidence="1">
    <location>
        <position position="105"/>
    </location>
    <ligand>
        <name>Mg(2+)</name>
        <dbReference type="ChEBI" id="CHEBI:18420"/>
    </ligand>
</feature>
<dbReference type="InterPro" id="IPR009191">
    <property type="entry name" value="DDRA"/>
</dbReference>
<organism evidence="5 6">
    <name type="scientific">Loigolactobacillus coryniformis subsp. coryniformis KCTC 3167 = DSM 20001</name>
    <dbReference type="NCBI Taxonomy" id="913848"/>
    <lineage>
        <taxon>Bacteria</taxon>
        <taxon>Bacillati</taxon>
        <taxon>Bacillota</taxon>
        <taxon>Bacilli</taxon>
        <taxon>Lactobacillales</taxon>
        <taxon>Lactobacillaceae</taxon>
        <taxon>Loigolactobacillus</taxon>
    </lineage>
</organism>
<evidence type="ECO:0000256" key="1">
    <source>
        <dbReference type="PIRSR" id="PIRSR011502-1"/>
    </source>
</evidence>
<feature type="binding site" evidence="2">
    <location>
        <begin position="11"/>
        <end position="13"/>
    </location>
    <ligand>
        <name>ATP</name>
        <dbReference type="ChEBI" id="CHEBI:30616"/>
    </ligand>
</feature>
<dbReference type="InterPro" id="IPR040916">
    <property type="entry name" value="DDR_swiveling"/>
</dbReference>
<protein>
    <submittedName>
        <fullName evidence="5">Propanediol utilization ATPase</fullName>
    </submittedName>
</protein>
<reference evidence="5 6" key="1">
    <citation type="journal article" date="2015" name="Genome Announc.">
        <title>Expanding the biotechnology potential of lactobacilli through comparative genomics of 213 strains and associated genera.</title>
        <authorList>
            <person name="Sun Z."/>
            <person name="Harris H.M."/>
            <person name="McCann A."/>
            <person name="Guo C."/>
            <person name="Argimon S."/>
            <person name="Zhang W."/>
            <person name="Yang X."/>
            <person name="Jeffery I.B."/>
            <person name="Cooney J.C."/>
            <person name="Kagawa T.F."/>
            <person name="Liu W."/>
            <person name="Song Y."/>
            <person name="Salvetti E."/>
            <person name="Wrobel A."/>
            <person name="Rasinkangas P."/>
            <person name="Parkhill J."/>
            <person name="Rea M.C."/>
            <person name="O'Sullivan O."/>
            <person name="Ritari J."/>
            <person name="Douillard F.P."/>
            <person name="Paul Ross R."/>
            <person name="Yang R."/>
            <person name="Briner A.E."/>
            <person name="Felis G.E."/>
            <person name="de Vos W.M."/>
            <person name="Barrangou R."/>
            <person name="Klaenhammer T.R."/>
            <person name="Caufield P.W."/>
            <person name="Cui Y."/>
            <person name="Zhang H."/>
            <person name="O'Toole P.W."/>
        </authorList>
    </citation>
    <scope>NUCLEOTIDE SEQUENCE [LARGE SCALE GENOMIC DNA]</scope>
    <source>
        <strain evidence="5 6">DSM 20001</strain>
    </source>
</reference>
<dbReference type="GeneID" id="65916458"/>
<dbReference type="EMBL" id="AZCN01000004">
    <property type="protein sequence ID" value="KRK19060.1"/>
    <property type="molecule type" value="Genomic_DNA"/>
</dbReference>
<evidence type="ECO:0000256" key="2">
    <source>
        <dbReference type="PIRSR" id="PIRSR011502-2"/>
    </source>
</evidence>
<keyword evidence="2" id="KW-0547">Nucleotide-binding</keyword>
<dbReference type="GO" id="GO:0046872">
    <property type="term" value="F:metal ion binding"/>
    <property type="evidence" value="ECO:0007669"/>
    <property type="project" value="UniProtKB-KW"/>
</dbReference>
<dbReference type="PIRSF" id="PIRSF011502">
    <property type="entry name" value="DdrA_PduG"/>
    <property type="match status" value="1"/>
</dbReference>
<dbReference type="InterPro" id="IPR030994">
    <property type="entry name" value="DDR_dom"/>
</dbReference>
<evidence type="ECO:0000259" key="4">
    <source>
        <dbReference type="Pfam" id="PF18427"/>
    </source>
</evidence>
<dbReference type="Proteomes" id="UP000051181">
    <property type="component" value="Unassembled WGS sequence"/>
</dbReference>
<feature type="binding site" evidence="2">
    <location>
        <position position="593"/>
    </location>
    <ligand>
        <name>ATP</name>
        <dbReference type="ChEBI" id="CHEBI:30616"/>
    </ligand>
</feature>
<dbReference type="GO" id="GO:0005524">
    <property type="term" value="F:ATP binding"/>
    <property type="evidence" value="ECO:0007669"/>
    <property type="project" value="UniProtKB-KW"/>
</dbReference>
<evidence type="ECO:0000313" key="6">
    <source>
        <dbReference type="Proteomes" id="UP000051181"/>
    </source>
</evidence>
<dbReference type="AlphaFoldDB" id="A0A0R1FI81"/>
<dbReference type="Pfam" id="PF18427">
    <property type="entry name" value="DDR_swiveling"/>
    <property type="match status" value="1"/>
</dbReference>
<keyword evidence="2" id="KW-0067">ATP-binding</keyword>
<feature type="domain" description="DD-reactivating factor swiveling" evidence="4">
    <location>
        <begin position="93"/>
        <end position="255"/>
    </location>
</feature>
<proteinExistence type="predicted"/>
<dbReference type="eggNOG" id="COG0849">
    <property type="taxonomic scope" value="Bacteria"/>
</dbReference>
<dbReference type="Gene3D" id="3.30.420.40">
    <property type="match status" value="2"/>
</dbReference>
<evidence type="ECO:0000313" key="5">
    <source>
        <dbReference type="EMBL" id="KRK19060.1"/>
    </source>
</evidence>
<dbReference type="Gene3D" id="3.90.470.30">
    <property type="match status" value="1"/>
</dbReference>
<gene>
    <name evidence="5" type="ORF">FD22_GL001505</name>
</gene>
<dbReference type="Gene3D" id="2.40.50.140">
    <property type="entry name" value="Nucleic acid-binding proteins"/>
    <property type="match status" value="1"/>
</dbReference>
<feature type="domain" description="Diol dehydratase reactivase ATPase-like" evidence="3">
    <location>
        <begin position="277"/>
        <end position="604"/>
    </location>
</feature>
<dbReference type="InterPro" id="IPR012340">
    <property type="entry name" value="NA-bd_OB-fold"/>
</dbReference>
<dbReference type="Pfam" id="PF08841">
    <property type="entry name" value="DDR"/>
    <property type="match status" value="1"/>
</dbReference>
<evidence type="ECO:0000259" key="3">
    <source>
        <dbReference type="Pfam" id="PF08841"/>
    </source>
</evidence>
<dbReference type="RefSeq" id="WP_003677121.1">
    <property type="nucleotide sequence ID" value="NZ_AZCN01000004.1"/>
</dbReference>
<dbReference type="PATRIC" id="fig|913848.6.peg.1543"/>
<dbReference type="SUPFAM" id="SSF53067">
    <property type="entry name" value="Actin-like ATPase domain"/>
    <property type="match status" value="2"/>
</dbReference>
<dbReference type="InterPro" id="IPR043129">
    <property type="entry name" value="ATPase_NBD"/>
</dbReference>